<gene>
    <name evidence="1" type="ORF">TCLT_LOCUS2623</name>
</gene>
<dbReference type="AlphaFoldDB" id="A0A0N5CQX2"/>
<keyword evidence="2" id="KW-1185">Reference proteome</keyword>
<evidence type="ECO:0000313" key="3">
    <source>
        <dbReference type="WBParaSite" id="TCLT_0000262201-mRNA-1"/>
    </source>
</evidence>
<reference evidence="1 2" key="2">
    <citation type="submission" date="2018-11" db="EMBL/GenBank/DDBJ databases">
        <authorList>
            <consortium name="Pathogen Informatics"/>
        </authorList>
    </citation>
    <scope>NUCLEOTIDE SEQUENCE [LARGE SCALE GENOMIC DNA]</scope>
</reference>
<sequence>MSTSQNFRRDSIRSANVVNEKFSKEMNTRRNIRRNGTIPYIAKGFLIYFLTKRFVETYESFSIYI</sequence>
<dbReference type="Proteomes" id="UP000276776">
    <property type="component" value="Unassembled WGS sequence"/>
</dbReference>
<name>A0A0N5CQX2_THECL</name>
<proteinExistence type="predicted"/>
<dbReference type="EMBL" id="UYYF01000594">
    <property type="protein sequence ID" value="VDM98685.1"/>
    <property type="molecule type" value="Genomic_DNA"/>
</dbReference>
<evidence type="ECO:0000313" key="2">
    <source>
        <dbReference type="Proteomes" id="UP000276776"/>
    </source>
</evidence>
<organism evidence="3">
    <name type="scientific">Thelazia callipaeda</name>
    <name type="common">Oriental eyeworm</name>
    <name type="synonym">Parasitic nematode</name>
    <dbReference type="NCBI Taxonomy" id="103827"/>
    <lineage>
        <taxon>Eukaryota</taxon>
        <taxon>Metazoa</taxon>
        <taxon>Ecdysozoa</taxon>
        <taxon>Nematoda</taxon>
        <taxon>Chromadorea</taxon>
        <taxon>Rhabditida</taxon>
        <taxon>Spirurina</taxon>
        <taxon>Spiruromorpha</taxon>
        <taxon>Thelazioidea</taxon>
        <taxon>Thelaziidae</taxon>
        <taxon>Thelazia</taxon>
    </lineage>
</organism>
<protein>
    <submittedName>
        <fullName evidence="1 3">Uncharacterized protein</fullName>
    </submittedName>
</protein>
<accession>A0A0N5CQX2</accession>
<evidence type="ECO:0000313" key="1">
    <source>
        <dbReference type="EMBL" id="VDM98685.1"/>
    </source>
</evidence>
<reference evidence="3" key="1">
    <citation type="submission" date="2017-02" db="UniProtKB">
        <authorList>
            <consortium name="WormBaseParasite"/>
        </authorList>
    </citation>
    <scope>IDENTIFICATION</scope>
</reference>
<dbReference type="WBParaSite" id="TCLT_0000262201-mRNA-1">
    <property type="protein sequence ID" value="TCLT_0000262201-mRNA-1"/>
    <property type="gene ID" value="TCLT_0000262201"/>
</dbReference>